<gene>
    <name evidence="4" type="ORF">PBLR_10288</name>
</gene>
<dbReference type="InterPro" id="IPR009057">
    <property type="entry name" value="Homeodomain-like_sf"/>
</dbReference>
<dbReference type="SUPFAM" id="SSF48498">
    <property type="entry name" value="Tetracyclin repressor-like, C-terminal domain"/>
    <property type="match status" value="1"/>
</dbReference>
<dbReference type="InterPro" id="IPR036271">
    <property type="entry name" value="Tet_transcr_reg_TetR-rel_C_sf"/>
</dbReference>
<evidence type="ECO:0000256" key="1">
    <source>
        <dbReference type="ARBA" id="ARBA00023125"/>
    </source>
</evidence>
<dbReference type="SUPFAM" id="SSF46689">
    <property type="entry name" value="Homeodomain-like"/>
    <property type="match status" value="1"/>
</dbReference>
<dbReference type="PANTHER" id="PTHR30055">
    <property type="entry name" value="HTH-TYPE TRANSCRIPTIONAL REGULATOR RUTR"/>
    <property type="match status" value="1"/>
</dbReference>
<keyword evidence="1 2" id="KW-0238">DNA-binding</keyword>
<dbReference type="PANTHER" id="PTHR30055:SF226">
    <property type="entry name" value="HTH-TYPE TRANSCRIPTIONAL REGULATOR PKSA"/>
    <property type="match status" value="1"/>
</dbReference>
<name>A0A383R675_PAEAL</name>
<protein>
    <submittedName>
        <fullName evidence="4">Transcriptional regulator, TetR family</fullName>
    </submittedName>
</protein>
<dbReference type="GO" id="GO:0003700">
    <property type="term" value="F:DNA-binding transcription factor activity"/>
    <property type="evidence" value="ECO:0007669"/>
    <property type="project" value="TreeGrafter"/>
</dbReference>
<proteinExistence type="predicted"/>
<dbReference type="Proteomes" id="UP000304148">
    <property type="component" value="Chromosome"/>
</dbReference>
<feature type="DNA-binding region" description="H-T-H motif" evidence="2">
    <location>
        <begin position="50"/>
        <end position="69"/>
    </location>
</feature>
<dbReference type="InterPro" id="IPR001647">
    <property type="entry name" value="HTH_TetR"/>
</dbReference>
<dbReference type="EMBL" id="LS992241">
    <property type="protein sequence ID" value="SYX81869.1"/>
    <property type="molecule type" value="Genomic_DNA"/>
</dbReference>
<feature type="domain" description="HTH tetR-type" evidence="3">
    <location>
        <begin position="27"/>
        <end position="87"/>
    </location>
</feature>
<evidence type="ECO:0000313" key="4">
    <source>
        <dbReference type="EMBL" id="SYX81869.1"/>
    </source>
</evidence>
<dbReference type="Gene3D" id="1.10.357.10">
    <property type="entry name" value="Tetracycline Repressor, domain 2"/>
    <property type="match status" value="1"/>
</dbReference>
<dbReference type="AlphaFoldDB" id="A0A383R675"/>
<organism evidence="4 5">
    <name type="scientific">Paenibacillus alvei</name>
    <name type="common">Bacillus alvei</name>
    <dbReference type="NCBI Taxonomy" id="44250"/>
    <lineage>
        <taxon>Bacteria</taxon>
        <taxon>Bacillati</taxon>
        <taxon>Bacillota</taxon>
        <taxon>Bacilli</taxon>
        <taxon>Bacillales</taxon>
        <taxon>Paenibacillaceae</taxon>
        <taxon>Paenibacillus</taxon>
    </lineage>
</organism>
<evidence type="ECO:0000313" key="5">
    <source>
        <dbReference type="Proteomes" id="UP000304148"/>
    </source>
</evidence>
<dbReference type="Pfam" id="PF00440">
    <property type="entry name" value="TetR_N"/>
    <property type="match status" value="1"/>
</dbReference>
<evidence type="ECO:0000259" key="3">
    <source>
        <dbReference type="PROSITE" id="PS50977"/>
    </source>
</evidence>
<accession>A0A383R675</accession>
<dbReference type="GO" id="GO:0000976">
    <property type="term" value="F:transcription cis-regulatory region binding"/>
    <property type="evidence" value="ECO:0007669"/>
    <property type="project" value="TreeGrafter"/>
</dbReference>
<dbReference type="InterPro" id="IPR050109">
    <property type="entry name" value="HTH-type_TetR-like_transc_reg"/>
</dbReference>
<dbReference type="PRINTS" id="PR00455">
    <property type="entry name" value="HTHTETR"/>
</dbReference>
<dbReference type="PROSITE" id="PS50977">
    <property type="entry name" value="HTH_TETR_2"/>
    <property type="match status" value="1"/>
</dbReference>
<reference evidence="5" key="1">
    <citation type="submission" date="2018-08" db="EMBL/GenBank/DDBJ databases">
        <authorList>
            <person name="Chevrot R."/>
        </authorList>
    </citation>
    <scope>NUCLEOTIDE SEQUENCE [LARGE SCALE GENOMIC DNA]</scope>
</reference>
<sequence length="215" mass="24838">MLVSTNYLLYCSASAQEGDYVKEKQSLDSKSRLMLAAIDLMAEKGYKGVSTKEIATAAGVSEMTLFRNFGSKLNLLENAVDRYHYSIEMTRIFNEKVTWDLRKDLLTISQMYHEVMDRNRKLFLIVLRDDELIEIREKAQKHPRKLLELLTQYFTDMQSRNRMMQTDAETQAITFMWMNYGAFMTQLFGASTITTVSLQAFIESSIELFVKGVSP</sequence>
<evidence type="ECO:0000256" key="2">
    <source>
        <dbReference type="PROSITE-ProRule" id="PRU00335"/>
    </source>
</evidence>